<dbReference type="STRING" id="1121409.SAMN02745124_00156"/>
<protein>
    <submittedName>
        <fullName evidence="2">Uncharacterized protein</fullName>
    </submittedName>
</protein>
<sequence>MNTPFSFLGAADAYVDILSDTGEATGLELKGDCSEFTPKPDSERKEQTAHGRSNYGQVLASVTLPKPMTATITFAQLDQALFAAAFFGTNSVLTQDAGDVTEAIAVVTIADKWVDIGHYMISAVVVKDETDTTTYTVGDDYEINPRLGMIMAKSDGAIAAGETVHVTLTKAAVSGTIMKGMTKANVRIRVKLDGQNFDDGRSFISEIYQMRLAPTSNFSLIGEDFVNVTFEGALETPAGKDHPMQHIWLS</sequence>
<evidence type="ECO:0000313" key="3">
    <source>
        <dbReference type="Proteomes" id="UP000184139"/>
    </source>
</evidence>
<dbReference type="AlphaFoldDB" id="A0A1M5S4C3"/>
<dbReference type="Proteomes" id="UP000184139">
    <property type="component" value="Unassembled WGS sequence"/>
</dbReference>
<dbReference type="RefSeq" id="WP_073372923.1">
    <property type="nucleotide sequence ID" value="NZ_FQXS01000001.1"/>
</dbReference>
<dbReference type="OrthoDB" id="8807675at2"/>
<keyword evidence="3" id="KW-1185">Reference proteome</keyword>
<feature type="compositionally biased region" description="Basic and acidic residues" evidence="1">
    <location>
        <begin position="29"/>
        <end position="49"/>
    </location>
</feature>
<gene>
    <name evidence="2" type="ORF">SAMN02745124_00156</name>
</gene>
<proteinExistence type="predicted"/>
<evidence type="ECO:0000256" key="1">
    <source>
        <dbReference type="SAM" id="MobiDB-lite"/>
    </source>
</evidence>
<accession>A0A1M5S4C3</accession>
<dbReference type="EMBL" id="FQXS01000001">
    <property type="protein sequence ID" value="SHH33334.1"/>
    <property type="molecule type" value="Genomic_DNA"/>
</dbReference>
<evidence type="ECO:0000313" key="2">
    <source>
        <dbReference type="EMBL" id="SHH33334.1"/>
    </source>
</evidence>
<feature type="region of interest" description="Disordered" evidence="1">
    <location>
        <begin position="29"/>
        <end position="52"/>
    </location>
</feature>
<reference evidence="2 3" key="1">
    <citation type="submission" date="2016-11" db="EMBL/GenBank/DDBJ databases">
        <authorList>
            <person name="Jaros S."/>
            <person name="Januszkiewicz K."/>
            <person name="Wedrychowicz H."/>
        </authorList>
    </citation>
    <scope>NUCLEOTIDE SEQUENCE [LARGE SCALE GENOMIC DNA]</scope>
    <source>
        <strain evidence="2 3">DSM 9705</strain>
    </source>
</reference>
<organism evidence="2 3">
    <name type="scientific">Desulfofustis glycolicus DSM 9705</name>
    <dbReference type="NCBI Taxonomy" id="1121409"/>
    <lineage>
        <taxon>Bacteria</taxon>
        <taxon>Pseudomonadati</taxon>
        <taxon>Thermodesulfobacteriota</taxon>
        <taxon>Desulfobulbia</taxon>
        <taxon>Desulfobulbales</taxon>
        <taxon>Desulfocapsaceae</taxon>
        <taxon>Desulfofustis</taxon>
    </lineage>
</organism>
<name>A0A1M5S4C3_9BACT</name>